<dbReference type="InParanoid" id="A0A7N2N2N8"/>
<feature type="transmembrane region" description="Helical" evidence="1">
    <location>
        <begin position="141"/>
        <end position="162"/>
    </location>
</feature>
<dbReference type="PANTHER" id="PTHR31042:SF150">
    <property type="entry name" value="OS06G0661900 PROTEIN"/>
    <property type="match status" value="1"/>
</dbReference>
<dbReference type="Gramene" id="QL12p024680:mrna">
    <property type="protein sequence ID" value="QL12p024680:mrna"/>
    <property type="gene ID" value="QL12p024680"/>
</dbReference>
<dbReference type="EnsemblPlants" id="QL12p024680:mrna">
    <property type="protein sequence ID" value="QL12p024680:mrna"/>
    <property type="gene ID" value="QL12p024680"/>
</dbReference>
<feature type="transmembrane region" description="Helical" evidence="1">
    <location>
        <begin position="117"/>
        <end position="135"/>
    </location>
</feature>
<dbReference type="PANTHER" id="PTHR31042">
    <property type="entry name" value="CORE-2/I-BRANCHING BETA-1,6-N-ACETYLGLUCOSAMINYLTRANSFERASE FAMILY PROTEIN-RELATED"/>
    <property type="match status" value="1"/>
</dbReference>
<evidence type="ECO:0000256" key="1">
    <source>
        <dbReference type="SAM" id="Phobius"/>
    </source>
</evidence>
<reference evidence="2" key="2">
    <citation type="submission" date="2021-01" db="UniProtKB">
        <authorList>
            <consortium name="EnsemblPlants"/>
        </authorList>
    </citation>
    <scope>IDENTIFICATION</scope>
</reference>
<name>A0A7N2N2N8_QUELO</name>
<organism evidence="2 3">
    <name type="scientific">Quercus lobata</name>
    <name type="common">Valley oak</name>
    <dbReference type="NCBI Taxonomy" id="97700"/>
    <lineage>
        <taxon>Eukaryota</taxon>
        <taxon>Viridiplantae</taxon>
        <taxon>Streptophyta</taxon>
        <taxon>Embryophyta</taxon>
        <taxon>Tracheophyta</taxon>
        <taxon>Spermatophyta</taxon>
        <taxon>Magnoliopsida</taxon>
        <taxon>eudicotyledons</taxon>
        <taxon>Gunneridae</taxon>
        <taxon>Pentapetalae</taxon>
        <taxon>rosids</taxon>
        <taxon>fabids</taxon>
        <taxon>Fagales</taxon>
        <taxon>Fagaceae</taxon>
        <taxon>Quercus</taxon>
    </lineage>
</organism>
<protein>
    <submittedName>
        <fullName evidence="2">Uncharacterized protein</fullName>
    </submittedName>
</protein>
<keyword evidence="1" id="KW-0472">Membrane</keyword>
<dbReference type="InterPro" id="IPR044174">
    <property type="entry name" value="BC10-like"/>
</dbReference>
<accession>A0A7N2N2N8</accession>
<keyword evidence="1" id="KW-0812">Transmembrane</keyword>
<sequence length="215" mass="24356">MKTVRACRLGIRAWIIILVSYLAIIFLIAALVNLPRSAGECYLFPSRGCVITAMFKQPPYVPSREFTDDEIAARVAFKEILKTPPAQSKTPKIAFMFLTPVSLPFEKLWEKFFRVRLSSLLNISLLFVALFMHVVPELLSSNSIGCTCTISLCLWFYSLAYVRAVSLDHMYKIFKSRCIACMQALRRRSRTHDKSVSMNMTESSRCTAAIHGIKG</sequence>
<reference evidence="2 3" key="1">
    <citation type="journal article" date="2016" name="G3 (Bethesda)">
        <title>First Draft Assembly and Annotation of the Genome of a California Endemic Oak Quercus lobata Nee (Fagaceae).</title>
        <authorList>
            <person name="Sork V.L."/>
            <person name="Fitz-Gibbon S.T."/>
            <person name="Puiu D."/>
            <person name="Crepeau M."/>
            <person name="Gugger P.F."/>
            <person name="Sherman R."/>
            <person name="Stevens K."/>
            <person name="Langley C.H."/>
            <person name="Pellegrini M."/>
            <person name="Salzberg S.L."/>
        </authorList>
    </citation>
    <scope>NUCLEOTIDE SEQUENCE [LARGE SCALE GENOMIC DNA]</scope>
    <source>
        <strain evidence="2 3">cv. SW786</strain>
    </source>
</reference>
<keyword evidence="3" id="KW-1185">Reference proteome</keyword>
<dbReference type="Proteomes" id="UP000594261">
    <property type="component" value="Chromosome 12"/>
</dbReference>
<keyword evidence="1" id="KW-1133">Transmembrane helix</keyword>
<dbReference type="EMBL" id="LRBV02000012">
    <property type="status" value="NOT_ANNOTATED_CDS"/>
    <property type="molecule type" value="Genomic_DNA"/>
</dbReference>
<dbReference type="GO" id="GO:0016757">
    <property type="term" value="F:glycosyltransferase activity"/>
    <property type="evidence" value="ECO:0007669"/>
    <property type="project" value="InterPro"/>
</dbReference>
<proteinExistence type="predicted"/>
<evidence type="ECO:0000313" key="3">
    <source>
        <dbReference type="Proteomes" id="UP000594261"/>
    </source>
</evidence>
<evidence type="ECO:0000313" key="2">
    <source>
        <dbReference type="EnsemblPlants" id="QL12p024680:mrna"/>
    </source>
</evidence>
<dbReference type="AlphaFoldDB" id="A0A7N2N2N8"/>
<feature type="transmembrane region" description="Helical" evidence="1">
    <location>
        <begin position="12"/>
        <end position="34"/>
    </location>
</feature>